<dbReference type="InterPro" id="IPR029753">
    <property type="entry name" value="D-isomer_DH_CS"/>
</dbReference>
<evidence type="ECO:0000259" key="6">
    <source>
        <dbReference type="Pfam" id="PF02826"/>
    </source>
</evidence>
<evidence type="ECO:0000259" key="5">
    <source>
        <dbReference type="Pfam" id="PF00389"/>
    </source>
</evidence>
<dbReference type="PROSITE" id="PS00670">
    <property type="entry name" value="D_2_HYDROXYACID_DH_2"/>
    <property type="match status" value="1"/>
</dbReference>
<keyword evidence="2 4" id="KW-0560">Oxidoreductase</keyword>
<dbReference type="SUPFAM" id="SSF52283">
    <property type="entry name" value="Formate/glycerate dehydrogenase catalytic domain-like"/>
    <property type="match status" value="1"/>
</dbReference>
<dbReference type="CDD" id="cd12162">
    <property type="entry name" value="2-Hacid_dh_4"/>
    <property type="match status" value="1"/>
</dbReference>
<reference evidence="7" key="1">
    <citation type="submission" date="2019-11" db="EMBL/GenBank/DDBJ databases">
        <authorList>
            <person name="Feng L."/>
        </authorList>
    </citation>
    <scope>NUCLEOTIDE SEQUENCE</scope>
    <source>
        <strain evidence="7">CbolteaeLFYP116</strain>
    </source>
</reference>
<sequence>MVCWENGKDETYMRIVVLDGYTENPGDLSWKGLEDLGELTVYDRTPKDRVVERIGRAEAVYTNKTPISARTIESCPNLRFIGVLATGYNIVDIRAAGDAGVIVSNIPSYGTDAVAQYAIALLLELCHHVGFHSDCVRAGEWTRSRDWCFWKYPLTELAGKTMGIIGFGRIGRRTAVIAQALGMKVLAFDRYQDKSLETDSCRYADLEELLSGSDVISLHCPLFPETEKIINRRTIEKMKDGVLIINTSRGQLVEEADLREGLDSGKIGGAAVDVVSAEPIQEDNPLLGAENILITPHIAWAPRESRQRLMDIAVENLSRFMSGTPQNVVNEP</sequence>
<evidence type="ECO:0000256" key="2">
    <source>
        <dbReference type="ARBA" id="ARBA00023002"/>
    </source>
</evidence>
<dbReference type="InterPro" id="IPR050418">
    <property type="entry name" value="D-iso_2-hydroxyacid_DH_PdxB"/>
</dbReference>
<dbReference type="PANTHER" id="PTHR43761:SF1">
    <property type="entry name" value="D-ISOMER SPECIFIC 2-HYDROXYACID DEHYDROGENASE CATALYTIC DOMAIN-CONTAINING PROTEIN-RELATED"/>
    <property type="match status" value="1"/>
</dbReference>
<keyword evidence="3" id="KW-0520">NAD</keyword>
<dbReference type="EC" id="1.1.1.29" evidence="7"/>
<protein>
    <submittedName>
        <fullName evidence="7">Glycerate dehydrogenase</fullName>
        <ecNumber evidence="7">1.1.1.29</ecNumber>
    </submittedName>
</protein>
<evidence type="ECO:0000256" key="3">
    <source>
        <dbReference type="ARBA" id="ARBA00023027"/>
    </source>
</evidence>
<dbReference type="InterPro" id="IPR006139">
    <property type="entry name" value="D-isomer_2_OHA_DH_cat_dom"/>
</dbReference>
<dbReference type="EMBL" id="CACRTF010000029">
    <property type="protein sequence ID" value="VYT57344.1"/>
    <property type="molecule type" value="Genomic_DNA"/>
</dbReference>
<organism evidence="7">
    <name type="scientific">Enterocloster bolteae</name>
    <dbReference type="NCBI Taxonomy" id="208479"/>
    <lineage>
        <taxon>Bacteria</taxon>
        <taxon>Bacillati</taxon>
        <taxon>Bacillota</taxon>
        <taxon>Clostridia</taxon>
        <taxon>Lachnospirales</taxon>
        <taxon>Lachnospiraceae</taxon>
        <taxon>Enterocloster</taxon>
    </lineage>
</organism>
<dbReference type="InterPro" id="IPR006140">
    <property type="entry name" value="D-isomer_DH_NAD-bd"/>
</dbReference>
<evidence type="ECO:0000256" key="4">
    <source>
        <dbReference type="RuleBase" id="RU003719"/>
    </source>
</evidence>
<evidence type="ECO:0000313" key="7">
    <source>
        <dbReference type="EMBL" id="VYT57344.1"/>
    </source>
</evidence>
<dbReference type="GO" id="GO:0008465">
    <property type="term" value="F:hydroxypyruvate reductase (NADH) activity"/>
    <property type="evidence" value="ECO:0007669"/>
    <property type="project" value="UniProtKB-EC"/>
</dbReference>
<dbReference type="PANTHER" id="PTHR43761">
    <property type="entry name" value="D-ISOMER SPECIFIC 2-HYDROXYACID DEHYDROGENASE FAMILY PROTEIN (AFU_ORTHOLOGUE AFUA_1G13630)"/>
    <property type="match status" value="1"/>
</dbReference>
<accession>A0A6N2XSD9</accession>
<dbReference type="PROSITE" id="PS00065">
    <property type="entry name" value="D_2_HYDROXYACID_DH_1"/>
    <property type="match status" value="1"/>
</dbReference>
<feature type="domain" description="D-isomer specific 2-hydroxyacid dehydrogenase NAD-binding" evidence="6">
    <location>
        <begin position="119"/>
        <end position="299"/>
    </location>
</feature>
<dbReference type="InterPro" id="IPR036291">
    <property type="entry name" value="NAD(P)-bd_dom_sf"/>
</dbReference>
<dbReference type="GO" id="GO:0051287">
    <property type="term" value="F:NAD binding"/>
    <property type="evidence" value="ECO:0007669"/>
    <property type="project" value="InterPro"/>
</dbReference>
<dbReference type="FunFam" id="3.40.50.720:FF:000203">
    <property type="entry name" value="D-3-phosphoglycerate dehydrogenase (SerA)"/>
    <property type="match status" value="1"/>
</dbReference>
<evidence type="ECO:0000256" key="1">
    <source>
        <dbReference type="ARBA" id="ARBA00005854"/>
    </source>
</evidence>
<dbReference type="PROSITE" id="PS00671">
    <property type="entry name" value="D_2_HYDROXYACID_DH_3"/>
    <property type="match status" value="1"/>
</dbReference>
<comment type="similarity">
    <text evidence="1 4">Belongs to the D-isomer specific 2-hydroxyacid dehydrogenase family.</text>
</comment>
<dbReference type="Gene3D" id="3.40.50.720">
    <property type="entry name" value="NAD(P)-binding Rossmann-like Domain"/>
    <property type="match status" value="2"/>
</dbReference>
<dbReference type="Pfam" id="PF02826">
    <property type="entry name" value="2-Hacid_dh_C"/>
    <property type="match status" value="1"/>
</dbReference>
<feature type="domain" description="D-isomer specific 2-hydroxyacid dehydrogenase catalytic" evidence="5">
    <location>
        <begin position="33"/>
        <end position="330"/>
    </location>
</feature>
<dbReference type="AlphaFoldDB" id="A0A6N2XSD9"/>
<name>A0A6N2XSD9_9FIRM</name>
<dbReference type="SUPFAM" id="SSF51735">
    <property type="entry name" value="NAD(P)-binding Rossmann-fold domains"/>
    <property type="match status" value="1"/>
</dbReference>
<dbReference type="InterPro" id="IPR029752">
    <property type="entry name" value="D-isomer_DH_CS1"/>
</dbReference>
<gene>
    <name evidence="7" type="primary">hprA_4</name>
    <name evidence="7" type="ORF">CBLFYP116_00404</name>
</gene>
<proteinExistence type="inferred from homology"/>
<dbReference type="Pfam" id="PF00389">
    <property type="entry name" value="2-Hacid_dh"/>
    <property type="match status" value="1"/>
</dbReference>